<feature type="domain" description="UmuC" evidence="2">
    <location>
        <begin position="15"/>
        <end position="205"/>
    </location>
</feature>
<dbReference type="InterPro" id="IPR043502">
    <property type="entry name" value="DNA/RNA_pol_sf"/>
</dbReference>
<accession>A0A1B1TDM1</accession>
<dbReference type="HAMAP" id="MF_01113">
    <property type="entry name" value="DNApol_IV"/>
    <property type="match status" value="1"/>
</dbReference>
<keyword evidence="1" id="KW-0235">DNA replication</keyword>
<dbReference type="PROSITE" id="PS50173">
    <property type="entry name" value="UMUC"/>
    <property type="match status" value="1"/>
</dbReference>
<gene>
    <name evidence="1" type="primary">dbh</name>
</gene>
<keyword evidence="1" id="KW-0234">DNA repair</keyword>
<comment type="subcellular location">
    <subcellularLocation>
        <location evidence="1">Cytoplasm</location>
    </subcellularLocation>
</comment>
<dbReference type="NCBIfam" id="NF002677">
    <property type="entry name" value="PRK02406.1"/>
    <property type="match status" value="1"/>
</dbReference>
<protein>
    <recommendedName>
        <fullName evidence="1">DNA polymerase IV</fullName>
        <shortName evidence="1">Pol IV</shortName>
        <ecNumber evidence="1">2.7.7.7</ecNumber>
    </recommendedName>
</protein>
<dbReference type="InterPro" id="IPR036775">
    <property type="entry name" value="DNA_pol_Y-fam_lit_finger_sf"/>
</dbReference>
<proteinExistence type="inferred from homology"/>
<keyword evidence="1" id="KW-0238">DNA-binding</keyword>
<keyword evidence="1" id="KW-0479">Metal-binding</keyword>
<comment type="similarity">
    <text evidence="1">Belongs to the DNA polymerase type-Y family.</text>
</comment>
<dbReference type="GO" id="GO:0006261">
    <property type="term" value="P:DNA-templated DNA replication"/>
    <property type="evidence" value="ECO:0007669"/>
    <property type="project" value="UniProtKB-UniRule"/>
</dbReference>
<dbReference type="SUPFAM" id="SSF100879">
    <property type="entry name" value="Lesion bypass DNA polymerase (Y-family), little finger domain"/>
    <property type="match status" value="1"/>
</dbReference>
<dbReference type="Gene3D" id="3.30.70.270">
    <property type="match status" value="1"/>
</dbReference>
<dbReference type="GO" id="GO:0003887">
    <property type="term" value="F:DNA-directed DNA polymerase activity"/>
    <property type="evidence" value="ECO:0007669"/>
    <property type="project" value="UniProtKB-UniRule"/>
</dbReference>
<dbReference type="GO" id="GO:0003684">
    <property type="term" value="F:damaged DNA binding"/>
    <property type="evidence" value="ECO:0007669"/>
    <property type="project" value="InterPro"/>
</dbReference>
<dbReference type="Pfam" id="PF11799">
    <property type="entry name" value="IMS_C"/>
    <property type="match status" value="1"/>
</dbReference>
<evidence type="ECO:0000259" key="2">
    <source>
        <dbReference type="PROSITE" id="PS50173"/>
    </source>
</evidence>
<keyword evidence="1" id="KW-0548">Nucleotidyltransferase</keyword>
<keyword evidence="1" id="KW-0239">DNA-directed DNA polymerase</keyword>
<keyword evidence="1" id="KW-0460">Magnesium</keyword>
<feature type="binding site" evidence="1">
    <location>
        <position position="19"/>
    </location>
    <ligand>
        <name>Mg(2+)</name>
        <dbReference type="ChEBI" id="CHEBI:18420"/>
    </ligand>
</feature>
<feature type="binding site" evidence="1">
    <location>
        <position position="122"/>
    </location>
    <ligand>
        <name>Mg(2+)</name>
        <dbReference type="ChEBI" id="CHEBI:18420"/>
    </ligand>
</feature>
<comment type="subunit">
    <text evidence="1">Monomer.</text>
</comment>
<keyword evidence="1" id="KW-0808">Transferase</keyword>
<comment type="cofactor">
    <cofactor evidence="1">
        <name>Mg(2+)</name>
        <dbReference type="ChEBI" id="CHEBI:18420"/>
    </cofactor>
    <text evidence="1">Binds 2 magnesium ions per subunit.</text>
</comment>
<evidence type="ECO:0000313" key="3">
    <source>
        <dbReference type="EMBL" id="ANV80381.1"/>
    </source>
</evidence>
<dbReference type="Gene3D" id="1.10.150.20">
    <property type="entry name" value="5' to 3' exonuclease, C-terminal subdomain"/>
    <property type="match status" value="1"/>
</dbReference>
<dbReference type="CDD" id="cd03586">
    <property type="entry name" value="PolY_Pol_IV_kappa"/>
    <property type="match status" value="1"/>
</dbReference>
<feature type="active site" evidence="1">
    <location>
        <position position="123"/>
    </location>
</feature>
<reference evidence="3" key="1">
    <citation type="submission" date="2014-11" db="EMBL/GenBank/DDBJ databases">
        <authorList>
            <person name="Zhu J."/>
            <person name="Qi W."/>
            <person name="Song R."/>
        </authorList>
    </citation>
    <scope>NUCLEOTIDE SEQUENCE</scope>
</reference>
<sequence length="379" mass="42392">MSQDEQQTNNKNRILIHCDLDAFFAAVETLHHGFPPDTPLIIGSDPQQGRGRGIVSTCNYEARKYGISSAMSISEAWRRCPGKPYGNGIYVRGSRGLYTRASKKVMNILSKPAEFFEQASIDEAYLDVTKFVGSDWDAALALCRELQGQIVEQVGLTASFGIGSTRILAKMASEINKPKGIFRILPDEISEFFVGRDIREVPGIGAKRAIQLAEWGISTVDEMYDYGELSLSRMAGERFASWIIKVYEGKTSVEISPLRSRKSIGKEHTFSTDQGDYQEVLSHLLEITRQVILKAKELGVCGRLAEVKIRYTGFETHTHGRSIPVAMDELEVFNRLSEILFANNIQIGKRVRLIGFRLGHLDAPTSRQSTLQFSDDYVI</sequence>
<dbReference type="Gene3D" id="3.40.1170.60">
    <property type="match status" value="1"/>
</dbReference>
<dbReference type="InterPro" id="IPR022880">
    <property type="entry name" value="DNApol_IV"/>
</dbReference>
<dbReference type="PANTHER" id="PTHR11076:SF33">
    <property type="entry name" value="DNA POLYMERASE KAPPA"/>
    <property type="match status" value="1"/>
</dbReference>
<dbReference type="GO" id="GO:0042276">
    <property type="term" value="P:error-prone translesion synthesis"/>
    <property type="evidence" value="ECO:0007669"/>
    <property type="project" value="TreeGrafter"/>
</dbReference>
<keyword evidence="1" id="KW-0963">Cytoplasm</keyword>
<dbReference type="Pfam" id="PF00817">
    <property type="entry name" value="IMS"/>
    <property type="match status" value="1"/>
</dbReference>
<dbReference type="SUPFAM" id="SSF56672">
    <property type="entry name" value="DNA/RNA polymerases"/>
    <property type="match status" value="1"/>
</dbReference>
<organism evidence="3">
    <name type="scientific">uncultured Poseidoniia archaeon</name>
    <dbReference type="NCBI Taxonomy" id="1697135"/>
    <lineage>
        <taxon>Archaea</taxon>
        <taxon>Methanobacteriati</taxon>
        <taxon>Thermoplasmatota</taxon>
        <taxon>Candidatus Poseidoniia</taxon>
        <taxon>environmental samples</taxon>
    </lineage>
</organism>
<dbReference type="GO" id="GO:0000287">
    <property type="term" value="F:magnesium ion binding"/>
    <property type="evidence" value="ECO:0007669"/>
    <property type="project" value="UniProtKB-UniRule"/>
</dbReference>
<dbReference type="GO" id="GO:0005829">
    <property type="term" value="C:cytosol"/>
    <property type="evidence" value="ECO:0007669"/>
    <property type="project" value="TreeGrafter"/>
</dbReference>
<dbReference type="EC" id="2.7.7.7" evidence="1"/>
<dbReference type="GO" id="GO:0009432">
    <property type="term" value="P:SOS response"/>
    <property type="evidence" value="ECO:0007669"/>
    <property type="project" value="TreeGrafter"/>
</dbReference>
<dbReference type="InterPro" id="IPR050116">
    <property type="entry name" value="DNA_polymerase-Y"/>
</dbReference>
<dbReference type="EMBL" id="KP211885">
    <property type="protein sequence ID" value="ANV80381.1"/>
    <property type="molecule type" value="Genomic_DNA"/>
</dbReference>
<dbReference type="PANTHER" id="PTHR11076">
    <property type="entry name" value="DNA REPAIR POLYMERASE UMUC / TRANSFERASE FAMILY MEMBER"/>
    <property type="match status" value="1"/>
</dbReference>
<comment type="function">
    <text evidence="1">Poorly processive, error-prone DNA polymerase involved in untargeted mutagenesis. Copies undamaged DNA at stalled replication forks, which arise in vivo from mismatched or misaligned primer ends. These misaligned primers can be extended by PolIV. Exhibits no 3'-5' exonuclease (proofreading) activity. May be involved in translesional synthesis.</text>
</comment>
<name>A0A1B1TDM1_9ARCH</name>
<dbReference type="AlphaFoldDB" id="A0A1B1TDM1"/>
<dbReference type="InterPro" id="IPR017961">
    <property type="entry name" value="DNA_pol_Y-fam_little_finger"/>
</dbReference>
<comment type="catalytic activity">
    <reaction evidence="1">
        <text>DNA(n) + a 2'-deoxyribonucleoside 5'-triphosphate = DNA(n+1) + diphosphate</text>
        <dbReference type="Rhea" id="RHEA:22508"/>
        <dbReference type="Rhea" id="RHEA-COMP:17339"/>
        <dbReference type="Rhea" id="RHEA-COMP:17340"/>
        <dbReference type="ChEBI" id="CHEBI:33019"/>
        <dbReference type="ChEBI" id="CHEBI:61560"/>
        <dbReference type="ChEBI" id="CHEBI:173112"/>
        <dbReference type="EC" id="2.7.7.7"/>
    </reaction>
</comment>
<keyword evidence="1" id="KW-0227">DNA damage</keyword>
<dbReference type="InterPro" id="IPR043128">
    <property type="entry name" value="Rev_trsase/Diguanyl_cyclase"/>
</dbReference>
<evidence type="ECO:0000256" key="1">
    <source>
        <dbReference type="HAMAP-Rule" id="MF_01113"/>
    </source>
</evidence>
<dbReference type="InterPro" id="IPR001126">
    <property type="entry name" value="UmuC"/>
</dbReference>
<keyword evidence="1" id="KW-0515">Mutator protein</keyword>
<dbReference type="Gene3D" id="3.30.1490.100">
    <property type="entry name" value="DNA polymerase, Y-family, little finger domain"/>
    <property type="match status" value="1"/>
</dbReference>
<reference evidence="3" key="2">
    <citation type="journal article" date="2015" name="ISME J.">
        <title>A new class of marine Euryarchaeota group II from the Mediterranean deep chlorophyll maximum.</title>
        <authorList>
            <person name="Martin-Cuadrado A.B."/>
            <person name="Garcia-Heredia I."/>
            <person name="Molto A.G."/>
            <person name="Lopez-Ubeda R."/>
            <person name="Kimes N."/>
            <person name="Lopez-Garcia P."/>
            <person name="Moreira D."/>
            <person name="Rodriguez-Valera F."/>
        </authorList>
    </citation>
    <scope>NUCLEOTIDE SEQUENCE</scope>
</reference>
<dbReference type="GO" id="GO:0006281">
    <property type="term" value="P:DNA repair"/>
    <property type="evidence" value="ECO:0007669"/>
    <property type="project" value="UniProtKB-UniRule"/>
</dbReference>
<feature type="site" description="Substrate discrimination" evidence="1">
    <location>
        <position position="24"/>
    </location>
</feature>